<keyword evidence="4" id="KW-0645">Protease</keyword>
<dbReference type="Pfam" id="PF02517">
    <property type="entry name" value="Rce1-like"/>
    <property type="match status" value="1"/>
</dbReference>
<dbReference type="EMBL" id="PENI01000047">
    <property type="protein sequence ID" value="RMB80114.1"/>
    <property type="molecule type" value="Genomic_DNA"/>
</dbReference>
<dbReference type="GO" id="GO:0008237">
    <property type="term" value="F:metallopeptidase activity"/>
    <property type="evidence" value="ECO:0007669"/>
    <property type="project" value="UniProtKB-KW"/>
</dbReference>
<dbReference type="GO" id="GO:0006508">
    <property type="term" value="P:proteolysis"/>
    <property type="evidence" value="ECO:0007669"/>
    <property type="project" value="UniProtKB-KW"/>
</dbReference>
<dbReference type="PANTHER" id="PTHR39430:SF1">
    <property type="entry name" value="PROTEASE"/>
    <property type="match status" value="1"/>
</dbReference>
<evidence type="ECO:0000256" key="1">
    <source>
        <dbReference type="SAM" id="MobiDB-lite"/>
    </source>
</evidence>
<feature type="domain" description="CAAX prenyl protease 2/Lysostaphin resistance protein A-like" evidence="3">
    <location>
        <begin position="135"/>
        <end position="226"/>
    </location>
</feature>
<keyword evidence="2" id="KW-1133">Transmembrane helix</keyword>
<sequence>MPVQPEQARQPERSPGQRKPRSERWKSAWVRLPVLFVLLLVVNVLTSLVNGVAAATPVTGLLSGVATAGLALGAYVWLVRRLEDRRNPAELRPAEARSGLRRGALLGLGMFALVIVVIALGGGYHLEGWGTFGGALTTLGLMTCVAVTEELAFRGALFRILEERTGTWGALAASGLMFGALHLVNPDATLWGALAIAVEAGLLFGAVYAATRSLWLPIGLHLGWNMAEGGVFGTTVSGSDASHGSLFTSSVSGPEALTGGAFGPEASVVAIVICLIPTVFFLREAKRRGRFFARGDRRPAPTAR</sequence>
<gene>
    <name evidence="4" type="ORF">CTZ28_41955</name>
</gene>
<protein>
    <submittedName>
        <fullName evidence="4">CPBP family intramembrane metalloprotease domain-containing protein</fullName>
    </submittedName>
</protein>
<evidence type="ECO:0000313" key="5">
    <source>
        <dbReference type="Proteomes" id="UP000270471"/>
    </source>
</evidence>
<feature type="transmembrane region" description="Helical" evidence="2">
    <location>
        <begin position="103"/>
        <end position="126"/>
    </location>
</feature>
<feature type="transmembrane region" description="Helical" evidence="2">
    <location>
        <begin position="132"/>
        <end position="153"/>
    </location>
</feature>
<dbReference type="PANTHER" id="PTHR39430">
    <property type="entry name" value="MEMBRANE-ASSOCIATED PROTEASE-RELATED"/>
    <property type="match status" value="1"/>
</dbReference>
<evidence type="ECO:0000256" key="2">
    <source>
        <dbReference type="SAM" id="Phobius"/>
    </source>
</evidence>
<feature type="transmembrane region" description="Helical" evidence="2">
    <location>
        <begin position="222"/>
        <end position="241"/>
    </location>
</feature>
<dbReference type="GO" id="GO:0004175">
    <property type="term" value="F:endopeptidase activity"/>
    <property type="evidence" value="ECO:0007669"/>
    <property type="project" value="UniProtKB-ARBA"/>
</dbReference>
<keyword evidence="2" id="KW-0812">Transmembrane</keyword>
<feature type="transmembrane region" description="Helical" evidence="2">
    <location>
        <begin position="61"/>
        <end position="82"/>
    </location>
</feature>
<dbReference type="Proteomes" id="UP000270471">
    <property type="component" value="Unassembled WGS sequence"/>
</dbReference>
<organism evidence="4 5">
    <name type="scientific">Streptomyces shenzhenensis</name>
    <dbReference type="NCBI Taxonomy" id="943815"/>
    <lineage>
        <taxon>Bacteria</taxon>
        <taxon>Bacillati</taxon>
        <taxon>Actinomycetota</taxon>
        <taxon>Actinomycetes</taxon>
        <taxon>Kitasatosporales</taxon>
        <taxon>Streptomycetaceae</taxon>
        <taxon>Streptomyces</taxon>
    </lineage>
</organism>
<evidence type="ECO:0000259" key="3">
    <source>
        <dbReference type="Pfam" id="PF02517"/>
    </source>
</evidence>
<feature type="transmembrane region" description="Helical" evidence="2">
    <location>
        <begin position="261"/>
        <end position="282"/>
    </location>
</feature>
<feature type="region of interest" description="Disordered" evidence="1">
    <location>
        <begin position="1"/>
        <end position="20"/>
    </location>
</feature>
<dbReference type="GO" id="GO:0080120">
    <property type="term" value="P:CAAX-box protein maturation"/>
    <property type="evidence" value="ECO:0007669"/>
    <property type="project" value="UniProtKB-ARBA"/>
</dbReference>
<keyword evidence="4" id="KW-0378">Hydrolase</keyword>
<name>A0A3M0HU84_9ACTN</name>
<dbReference type="AlphaFoldDB" id="A0A3M0HU84"/>
<feature type="transmembrane region" description="Helical" evidence="2">
    <location>
        <begin position="190"/>
        <end position="210"/>
    </location>
</feature>
<feature type="transmembrane region" description="Helical" evidence="2">
    <location>
        <begin position="165"/>
        <end position="184"/>
    </location>
</feature>
<dbReference type="InterPro" id="IPR003675">
    <property type="entry name" value="Rce1/LyrA-like_dom"/>
</dbReference>
<keyword evidence="5" id="KW-1185">Reference proteome</keyword>
<comment type="caution">
    <text evidence="4">The sequence shown here is derived from an EMBL/GenBank/DDBJ whole genome shotgun (WGS) entry which is preliminary data.</text>
</comment>
<proteinExistence type="predicted"/>
<keyword evidence="2" id="KW-0472">Membrane</keyword>
<feature type="transmembrane region" description="Helical" evidence="2">
    <location>
        <begin position="28"/>
        <end position="49"/>
    </location>
</feature>
<evidence type="ECO:0000313" key="4">
    <source>
        <dbReference type="EMBL" id="RMB80114.1"/>
    </source>
</evidence>
<dbReference type="OrthoDB" id="193898at2"/>
<keyword evidence="4" id="KW-0482">Metalloprotease</keyword>
<reference evidence="4 5" key="1">
    <citation type="submission" date="2017-11" db="EMBL/GenBank/DDBJ databases">
        <title>Draft genome of actinobacteria isolated from guarana (Paullinia cupana (Mart.) Ducke.</title>
        <authorList>
            <person name="Siqueira K.A."/>
            <person name="Liotti R.G."/>
            <person name="Mendes T.A.O."/>
            <person name="Soares M.A."/>
        </authorList>
    </citation>
    <scope>NUCLEOTIDE SEQUENCE [LARGE SCALE GENOMIC DNA]</scope>
    <source>
        <strain evidence="4 5">193</strain>
    </source>
</reference>
<accession>A0A3M0HU84</accession>